<dbReference type="OrthoDB" id="14664at2"/>
<keyword evidence="4 7" id="KW-1133">Transmembrane helix</keyword>
<evidence type="ECO:0000313" key="10">
    <source>
        <dbReference type="Proteomes" id="UP000219412"/>
    </source>
</evidence>
<sequence>MAVERYRQVLPETRSNGQNPEPGGRTRVKSKIVGLKRTETMIYIALIFVIAVAAVAVLSLRMEAYQLQSEITNIESEIATTNGEIDELTTEVTHLASYDRIYEKAGELGLELDNGNVKVVERHGED</sequence>
<evidence type="ECO:0000256" key="7">
    <source>
        <dbReference type="HAMAP-Rule" id="MF_00910"/>
    </source>
</evidence>
<dbReference type="HAMAP" id="MF_00910">
    <property type="entry name" value="FtsL"/>
    <property type="match status" value="1"/>
</dbReference>
<evidence type="ECO:0000256" key="3">
    <source>
        <dbReference type="ARBA" id="ARBA00022692"/>
    </source>
</evidence>
<dbReference type="GO" id="GO:0043093">
    <property type="term" value="P:FtsZ-dependent cytokinesis"/>
    <property type="evidence" value="ECO:0007669"/>
    <property type="project" value="UniProtKB-UniRule"/>
</dbReference>
<keyword evidence="6 7" id="KW-0131">Cell cycle</keyword>
<comment type="function">
    <text evidence="7">Essential cell division protein.</text>
</comment>
<dbReference type="InterPro" id="IPR007060">
    <property type="entry name" value="FtsL/DivIC"/>
</dbReference>
<evidence type="ECO:0000256" key="5">
    <source>
        <dbReference type="ARBA" id="ARBA00023136"/>
    </source>
</evidence>
<keyword evidence="3 7" id="KW-0812">Transmembrane</keyword>
<dbReference type="GO" id="GO:0032153">
    <property type="term" value="C:cell division site"/>
    <property type="evidence" value="ECO:0007669"/>
    <property type="project" value="UniProtKB-UniRule"/>
</dbReference>
<comment type="similarity">
    <text evidence="7">Belongs to the FtsL family.</text>
</comment>
<evidence type="ECO:0000256" key="1">
    <source>
        <dbReference type="ARBA" id="ARBA00022475"/>
    </source>
</evidence>
<evidence type="ECO:0000256" key="6">
    <source>
        <dbReference type="ARBA" id="ARBA00023306"/>
    </source>
</evidence>
<organism evidence="9 10">
    <name type="scientific">Salinicoccus kekensis</name>
    <dbReference type="NCBI Taxonomy" id="714307"/>
    <lineage>
        <taxon>Bacteria</taxon>
        <taxon>Bacillati</taxon>
        <taxon>Bacillota</taxon>
        <taxon>Bacilli</taxon>
        <taxon>Bacillales</taxon>
        <taxon>Staphylococcaceae</taxon>
        <taxon>Salinicoccus</taxon>
    </lineage>
</organism>
<keyword evidence="5 7" id="KW-0472">Membrane</keyword>
<dbReference type="GO" id="GO:0005886">
    <property type="term" value="C:plasma membrane"/>
    <property type="evidence" value="ECO:0007669"/>
    <property type="project" value="UniProtKB-SubCell"/>
</dbReference>
<accession>A0A285U8D8</accession>
<evidence type="ECO:0000256" key="4">
    <source>
        <dbReference type="ARBA" id="ARBA00022989"/>
    </source>
</evidence>
<comment type="subcellular location">
    <subcellularLocation>
        <location evidence="7">Cell membrane</location>
        <topology evidence="7">Single-pass type II membrane protein</topology>
    </subcellularLocation>
    <text evidence="7">Localizes to the division septum where it forms a ring structure.</text>
</comment>
<dbReference type="RefSeq" id="WP_097038173.1">
    <property type="nucleotide sequence ID" value="NZ_OBQF01000001.1"/>
</dbReference>
<protein>
    <recommendedName>
        <fullName evidence="7 8">Cell division protein FtsL</fullName>
    </recommendedName>
</protein>
<dbReference type="EMBL" id="OBQF01000001">
    <property type="protein sequence ID" value="SOC37947.1"/>
    <property type="molecule type" value="Genomic_DNA"/>
</dbReference>
<dbReference type="InterPro" id="IPR011922">
    <property type="entry name" value="Cell_div_FtsL"/>
</dbReference>
<dbReference type="AlphaFoldDB" id="A0A285U8D8"/>
<reference evidence="10" key="1">
    <citation type="submission" date="2017-08" db="EMBL/GenBank/DDBJ databases">
        <authorList>
            <person name="Varghese N."/>
            <person name="Submissions S."/>
        </authorList>
    </citation>
    <scope>NUCLEOTIDE SEQUENCE [LARGE SCALE GENOMIC DNA]</scope>
    <source>
        <strain evidence="10">DSM 23173</strain>
    </source>
</reference>
<evidence type="ECO:0000313" key="9">
    <source>
        <dbReference type="EMBL" id="SOC37947.1"/>
    </source>
</evidence>
<dbReference type="NCBIfam" id="TIGR02209">
    <property type="entry name" value="ftsL_broad"/>
    <property type="match status" value="1"/>
</dbReference>
<evidence type="ECO:0000256" key="8">
    <source>
        <dbReference type="NCBIfam" id="TIGR02209"/>
    </source>
</evidence>
<keyword evidence="1 7" id="KW-1003">Cell membrane</keyword>
<dbReference type="Pfam" id="PF04977">
    <property type="entry name" value="DivIC"/>
    <property type="match status" value="1"/>
</dbReference>
<gene>
    <name evidence="7" type="primary">ftsL</name>
    <name evidence="9" type="ORF">SAMN05878391_0169</name>
</gene>
<dbReference type="Proteomes" id="UP000219412">
    <property type="component" value="Unassembled WGS sequence"/>
</dbReference>
<proteinExistence type="inferred from homology"/>
<evidence type="ECO:0000256" key="2">
    <source>
        <dbReference type="ARBA" id="ARBA00022618"/>
    </source>
</evidence>
<keyword evidence="10" id="KW-1185">Reference proteome</keyword>
<name>A0A285U8D8_9STAP</name>
<keyword evidence="2 7" id="KW-0132">Cell division</keyword>
<feature type="transmembrane region" description="Helical" evidence="7">
    <location>
        <begin position="40"/>
        <end position="60"/>
    </location>
</feature>